<dbReference type="SUPFAM" id="SSF54791">
    <property type="entry name" value="Eukaryotic type KH-domain (KH-domain type I)"/>
    <property type="match status" value="1"/>
</dbReference>
<dbReference type="FunFam" id="3.30.1370.10:FF:000001">
    <property type="entry name" value="Polyribonucleotide nucleotidyltransferase"/>
    <property type="match status" value="1"/>
</dbReference>
<evidence type="ECO:0000256" key="4">
    <source>
        <dbReference type="ARBA" id="ARBA00022679"/>
    </source>
</evidence>
<dbReference type="GO" id="GO:0000175">
    <property type="term" value="F:3'-5'-RNA exonuclease activity"/>
    <property type="evidence" value="ECO:0007669"/>
    <property type="project" value="TreeGrafter"/>
</dbReference>
<dbReference type="InterPro" id="IPR036456">
    <property type="entry name" value="PNPase_PH_RNA-bd_sf"/>
</dbReference>
<dbReference type="HAMAP" id="MF_01595">
    <property type="entry name" value="PNPase"/>
    <property type="match status" value="1"/>
</dbReference>
<dbReference type="CDD" id="cd11363">
    <property type="entry name" value="RNase_PH_PNPase_1"/>
    <property type="match status" value="1"/>
</dbReference>
<comment type="similarity">
    <text evidence="2 9">Belongs to the polyribonucleotide nucleotidyltransferase family.</text>
</comment>
<dbReference type="InterPro" id="IPR027408">
    <property type="entry name" value="PNPase/RNase_PH_dom_sf"/>
</dbReference>
<dbReference type="CDD" id="cd11364">
    <property type="entry name" value="RNase_PH_PNPase_2"/>
    <property type="match status" value="1"/>
</dbReference>
<evidence type="ECO:0000256" key="7">
    <source>
        <dbReference type="ARBA" id="ARBA00022842"/>
    </source>
</evidence>
<dbReference type="CDD" id="cd02393">
    <property type="entry name" value="KH-I_PNPase"/>
    <property type="match status" value="1"/>
</dbReference>
<dbReference type="FunFam" id="2.40.50.140:FF:000023">
    <property type="entry name" value="Polyribonucleotide nucleotidyltransferase"/>
    <property type="match status" value="1"/>
</dbReference>
<dbReference type="InterPro" id="IPR020568">
    <property type="entry name" value="Ribosomal_Su5_D2-typ_SF"/>
</dbReference>
<evidence type="ECO:0000313" key="11">
    <source>
        <dbReference type="EMBL" id="TMP30310.1"/>
    </source>
</evidence>
<dbReference type="InterPro" id="IPR015847">
    <property type="entry name" value="ExoRNase_PH_dom2"/>
</dbReference>
<dbReference type="PROSITE" id="PS50126">
    <property type="entry name" value="S1"/>
    <property type="match status" value="1"/>
</dbReference>
<evidence type="ECO:0000313" key="12">
    <source>
        <dbReference type="Proteomes" id="UP000310249"/>
    </source>
</evidence>
<protein>
    <recommendedName>
        <fullName evidence="9">Polyribonucleotide nucleotidyltransferase</fullName>
        <ecNumber evidence="9">2.7.7.8</ecNumber>
    </recommendedName>
    <alternativeName>
        <fullName evidence="9">Polynucleotide phosphorylase</fullName>
        <shortName evidence="9">PNPase</shortName>
    </alternativeName>
</protein>
<comment type="catalytic activity">
    <reaction evidence="9">
        <text>RNA(n+1) + phosphate = RNA(n) + a ribonucleoside 5'-diphosphate</text>
        <dbReference type="Rhea" id="RHEA:22096"/>
        <dbReference type="Rhea" id="RHEA-COMP:14527"/>
        <dbReference type="Rhea" id="RHEA-COMP:17342"/>
        <dbReference type="ChEBI" id="CHEBI:43474"/>
        <dbReference type="ChEBI" id="CHEBI:57930"/>
        <dbReference type="ChEBI" id="CHEBI:140395"/>
        <dbReference type="EC" id="2.7.7.8"/>
    </reaction>
</comment>
<dbReference type="SMART" id="SM00316">
    <property type="entry name" value="S1"/>
    <property type="match status" value="1"/>
</dbReference>
<dbReference type="PIRSF" id="PIRSF005499">
    <property type="entry name" value="PNPase"/>
    <property type="match status" value="1"/>
</dbReference>
<dbReference type="InterPro" id="IPR012162">
    <property type="entry name" value="PNPase"/>
</dbReference>
<dbReference type="GO" id="GO:0004654">
    <property type="term" value="F:polyribonucleotide nucleotidyltransferase activity"/>
    <property type="evidence" value="ECO:0007669"/>
    <property type="project" value="UniProtKB-UniRule"/>
</dbReference>
<dbReference type="InterPro" id="IPR001247">
    <property type="entry name" value="ExoRNase_PH_dom1"/>
</dbReference>
<keyword evidence="8 9" id="KW-0694">RNA-binding</keyword>
<keyword evidence="7 9" id="KW-0460">Magnesium</keyword>
<evidence type="ECO:0000256" key="3">
    <source>
        <dbReference type="ARBA" id="ARBA00022490"/>
    </source>
</evidence>
<dbReference type="InterPro" id="IPR004088">
    <property type="entry name" value="KH_dom_type_1"/>
</dbReference>
<comment type="cofactor">
    <cofactor evidence="9">
        <name>Mg(2+)</name>
        <dbReference type="ChEBI" id="CHEBI:18420"/>
    </cofactor>
</comment>
<dbReference type="NCBIfam" id="NF008805">
    <property type="entry name" value="PRK11824.1"/>
    <property type="match status" value="1"/>
</dbReference>
<dbReference type="InterPro" id="IPR036612">
    <property type="entry name" value="KH_dom_type_1_sf"/>
</dbReference>
<evidence type="ECO:0000256" key="8">
    <source>
        <dbReference type="ARBA" id="ARBA00022884"/>
    </source>
</evidence>
<dbReference type="InterPro" id="IPR015848">
    <property type="entry name" value="PNPase_PH_RNA-bd_bac/org-type"/>
</dbReference>
<evidence type="ECO:0000256" key="2">
    <source>
        <dbReference type="ARBA" id="ARBA00007404"/>
    </source>
</evidence>
<keyword evidence="5 9" id="KW-0548">Nucleotidyltransferase</keyword>
<dbReference type="SMART" id="SM00322">
    <property type="entry name" value="KH"/>
    <property type="match status" value="1"/>
</dbReference>
<dbReference type="InterPro" id="IPR012340">
    <property type="entry name" value="NA-bd_OB-fold"/>
</dbReference>
<sequence>MQAIIKEFQLGQHTVTLETGAIARQADGAVLASIGDTSVLVTVVGKREAAPGQDFFPLTVNYQEKMYAAGRIPGGFLKREGRPSDNETLIARLIDRPIRPLFPEGFVNEVQVIATVVSSNPEIQPDMVAMIGTSAALAISGVPFNGPIGAVRVGFTDGQYVLNPSVTELEQSKLDLVVAGTEGAVLMVESEAEILTEEEMLGAVVYGHEQSQAIIKAVNEFAAEAGKPAWDWTAPEKNVELSDKIAAIAEQKVGDAYRITDKVARKDALSEAKAEVVEKLTAELAEGDALDEQEVSKLFSSLEKKIVRGRIIAGEKRIDGREPDMVRALDVMTGVLPRTHGSAIFTRGETQALVTATLGTERDSQMMDNLIGTQKHHFMLHYNFPPFCVGETGFIGSPKRREIGHGNLAKRGVQAVMPTLEEFPYSVRVVSEITESNGSSSMASVCGTSLALMDAGVPIKSSVAGIAMGLVKEGDDFVVLSDILGDEDHLGDMDFKVAGNSAGVTALQMDIKIEGITKEIMQIALRQAKAARLHILSVMDQAIASPSQDLSEFAPRIYTMNIPPKKIADVIGKGGAVIRQLTEETDTTIEIEDDGTIKIAATNGNSAKEAIARIEALTAELEVGTIYTGKVNRIVDFGAFVNVLPGKDGLVHISQISKERVNNVADHLSVGQEVKVKVLEVDRQGRVRLSIKEALESEAAPAAE</sequence>
<comment type="subunit">
    <text evidence="9">Component of the RNA degradosome, which is a multiprotein complex involved in RNA processing and mRNA degradation.</text>
</comment>
<dbReference type="Pfam" id="PF00575">
    <property type="entry name" value="S1"/>
    <property type="match status" value="1"/>
</dbReference>
<dbReference type="InterPro" id="IPR004087">
    <property type="entry name" value="KH_dom"/>
</dbReference>
<dbReference type="PANTHER" id="PTHR11252:SF0">
    <property type="entry name" value="POLYRIBONUCLEOTIDE NUCLEOTIDYLTRANSFERASE 1, MITOCHONDRIAL"/>
    <property type="match status" value="1"/>
</dbReference>
<comment type="caution">
    <text evidence="11">The sequence shown here is derived from an EMBL/GenBank/DDBJ whole genome shotgun (WGS) entry which is preliminary data.</text>
</comment>
<dbReference type="Pfam" id="PF01138">
    <property type="entry name" value="RNase_PH"/>
    <property type="match status" value="2"/>
</dbReference>
<dbReference type="GO" id="GO:0003723">
    <property type="term" value="F:RNA binding"/>
    <property type="evidence" value="ECO:0007669"/>
    <property type="project" value="UniProtKB-UniRule"/>
</dbReference>
<evidence type="ECO:0000256" key="6">
    <source>
        <dbReference type="ARBA" id="ARBA00022723"/>
    </source>
</evidence>
<proteinExistence type="inferred from homology"/>
<dbReference type="Gene3D" id="3.30.1370.10">
    <property type="entry name" value="K Homology domain, type 1"/>
    <property type="match status" value="1"/>
</dbReference>
<dbReference type="OrthoDB" id="9804305at2"/>
<dbReference type="GO" id="GO:0006402">
    <property type="term" value="P:mRNA catabolic process"/>
    <property type="evidence" value="ECO:0007669"/>
    <property type="project" value="UniProtKB-UniRule"/>
</dbReference>
<dbReference type="SUPFAM" id="SSF55666">
    <property type="entry name" value="Ribonuclease PH domain 2-like"/>
    <property type="match status" value="2"/>
</dbReference>
<dbReference type="GO" id="GO:0000287">
    <property type="term" value="F:magnesium ion binding"/>
    <property type="evidence" value="ECO:0007669"/>
    <property type="project" value="UniProtKB-UniRule"/>
</dbReference>
<feature type="domain" description="S1 motif" evidence="10">
    <location>
        <begin position="624"/>
        <end position="692"/>
    </location>
</feature>
<feature type="binding site" evidence="9">
    <location>
        <position position="494"/>
    </location>
    <ligand>
        <name>Mg(2+)</name>
        <dbReference type="ChEBI" id="CHEBI:18420"/>
    </ligand>
</feature>
<dbReference type="GO" id="GO:0005829">
    <property type="term" value="C:cytosol"/>
    <property type="evidence" value="ECO:0007669"/>
    <property type="project" value="TreeGrafter"/>
</dbReference>
<accession>A0A5S3WPJ8</accession>
<dbReference type="FunFam" id="3.30.230.70:FF:000001">
    <property type="entry name" value="Polyribonucleotide nucleotidyltransferase"/>
    <property type="match status" value="1"/>
</dbReference>
<evidence type="ECO:0000256" key="9">
    <source>
        <dbReference type="HAMAP-Rule" id="MF_01595"/>
    </source>
</evidence>
<organism evidence="11 12">
    <name type="scientific">Pseudoalteromonas rubra</name>
    <dbReference type="NCBI Taxonomy" id="43658"/>
    <lineage>
        <taxon>Bacteria</taxon>
        <taxon>Pseudomonadati</taxon>
        <taxon>Pseudomonadota</taxon>
        <taxon>Gammaproteobacteria</taxon>
        <taxon>Alteromonadales</taxon>
        <taxon>Pseudoalteromonadaceae</taxon>
        <taxon>Pseudoalteromonas</taxon>
    </lineage>
</organism>
<gene>
    <name evidence="9 11" type="primary">pnp</name>
    <name evidence="11" type="ORF">CWB99_06085</name>
</gene>
<name>A0A5S3WPJ8_9GAMM</name>
<dbReference type="Pfam" id="PF00013">
    <property type="entry name" value="KH_1"/>
    <property type="match status" value="1"/>
</dbReference>
<evidence type="ECO:0000256" key="5">
    <source>
        <dbReference type="ARBA" id="ARBA00022695"/>
    </source>
</evidence>
<comment type="function">
    <text evidence="9">Involved in mRNA degradation. Catalyzes the phosphorolysis of single-stranded polyribonucleotides processively in the 3'- to 5'-direction.</text>
</comment>
<dbReference type="InterPro" id="IPR036345">
    <property type="entry name" value="ExoRNase_PH_dom2_sf"/>
</dbReference>
<dbReference type="Proteomes" id="UP000310249">
    <property type="component" value="Unassembled WGS sequence"/>
</dbReference>
<dbReference type="FunFam" id="3.30.230.70:FF:000002">
    <property type="entry name" value="Polyribonucleotide nucleotidyltransferase"/>
    <property type="match status" value="1"/>
</dbReference>
<dbReference type="PANTHER" id="PTHR11252">
    <property type="entry name" value="POLYRIBONUCLEOTIDE NUCLEOTIDYLTRANSFERASE"/>
    <property type="match status" value="1"/>
</dbReference>
<dbReference type="EC" id="2.7.7.8" evidence="9"/>
<dbReference type="RefSeq" id="WP_138550232.1">
    <property type="nucleotide sequence ID" value="NZ_PNCH01000011.1"/>
</dbReference>
<dbReference type="SUPFAM" id="SSF54211">
    <property type="entry name" value="Ribosomal protein S5 domain 2-like"/>
    <property type="match status" value="2"/>
</dbReference>
<keyword evidence="4 9" id="KW-0808">Transferase</keyword>
<dbReference type="SUPFAM" id="SSF50249">
    <property type="entry name" value="Nucleic acid-binding proteins"/>
    <property type="match status" value="1"/>
</dbReference>
<dbReference type="Gene3D" id="3.30.230.70">
    <property type="entry name" value="GHMP Kinase, N-terminal domain"/>
    <property type="match status" value="2"/>
</dbReference>
<evidence type="ECO:0000256" key="1">
    <source>
        <dbReference type="ARBA" id="ARBA00004496"/>
    </source>
</evidence>
<dbReference type="Gene3D" id="2.40.50.140">
    <property type="entry name" value="Nucleic acid-binding proteins"/>
    <property type="match status" value="1"/>
</dbReference>
<dbReference type="CDD" id="cd04472">
    <property type="entry name" value="S1_PNPase"/>
    <property type="match status" value="1"/>
</dbReference>
<dbReference type="PROSITE" id="PS50084">
    <property type="entry name" value="KH_TYPE_1"/>
    <property type="match status" value="1"/>
</dbReference>
<dbReference type="NCBIfam" id="TIGR03591">
    <property type="entry name" value="polynuc_phos"/>
    <property type="match status" value="1"/>
</dbReference>
<dbReference type="AlphaFoldDB" id="A0A5S3WPJ8"/>
<dbReference type="GO" id="GO:0006396">
    <property type="term" value="P:RNA processing"/>
    <property type="evidence" value="ECO:0007669"/>
    <property type="project" value="InterPro"/>
</dbReference>
<comment type="subcellular location">
    <subcellularLocation>
        <location evidence="1 9">Cytoplasm</location>
    </subcellularLocation>
</comment>
<keyword evidence="6 9" id="KW-0479">Metal-binding</keyword>
<dbReference type="SUPFAM" id="SSF46915">
    <property type="entry name" value="Polynucleotide phosphorylase/guanosine pentaphosphate synthase (PNPase/GPSI), domain 3"/>
    <property type="match status" value="1"/>
</dbReference>
<dbReference type="Pfam" id="PF03726">
    <property type="entry name" value="PNPase"/>
    <property type="match status" value="1"/>
</dbReference>
<dbReference type="Pfam" id="PF03725">
    <property type="entry name" value="RNase_PH_C"/>
    <property type="match status" value="1"/>
</dbReference>
<reference evidence="12" key="2">
    <citation type="submission" date="2019-06" db="EMBL/GenBank/DDBJ databases">
        <title>Co-occurence of chitin degradation, pigmentation and bioactivity in marine Pseudoalteromonas.</title>
        <authorList>
            <person name="Sonnenschein E.C."/>
            <person name="Bech P.K."/>
        </authorList>
    </citation>
    <scope>NUCLEOTIDE SEQUENCE [LARGE SCALE GENOMIC DNA]</scope>
    <source>
        <strain evidence="12">S2676</strain>
    </source>
</reference>
<dbReference type="EMBL" id="PNCI01000013">
    <property type="protein sequence ID" value="TMP30310.1"/>
    <property type="molecule type" value="Genomic_DNA"/>
</dbReference>
<feature type="binding site" evidence="9">
    <location>
        <position position="488"/>
    </location>
    <ligand>
        <name>Mg(2+)</name>
        <dbReference type="ChEBI" id="CHEBI:18420"/>
    </ligand>
</feature>
<reference evidence="11 12" key="1">
    <citation type="submission" date="2018-01" db="EMBL/GenBank/DDBJ databases">
        <authorList>
            <person name="Paulsen S."/>
            <person name="Gram L.K."/>
        </authorList>
    </citation>
    <scope>NUCLEOTIDE SEQUENCE [LARGE SCALE GENOMIC DNA]</scope>
    <source>
        <strain evidence="11 12">S2676</strain>
    </source>
</reference>
<keyword evidence="3 9" id="KW-0963">Cytoplasm</keyword>
<dbReference type="InterPro" id="IPR003029">
    <property type="entry name" value="S1_domain"/>
</dbReference>
<evidence type="ECO:0000259" key="10">
    <source>
        <dbReference type="PROSITE" id="PS50126"/>
    </source>
</evidence>